<dbReference type="GO" id="GO:0005737">
    <property type="term" value="C:cytoplasm"/>
    <property type="evidence" value="ECO:0007669"/>
    <property type="project" value="TreeGrafter"/>
</dbReference>
<reference evidence="3 4" key="1">
    <citation type="journal article" date="2019" name="Nat. Microbiol.">
        <title>Mediterranean grassland soil C-N compound turnover is dependent on rainfall and depth, and is mediated by genomically divergent microorganisms.</title>
        <authorList>
            <person name="Diamond S."/>
            <person name="Andeer P.F."/>
            <person name="Li Z."/>
            <person name="Crits-Christoph A."/>
            <person name="Burstein D."/>
            <person name="Anantharaman K."/>
            <person name="Lane K.R."/>
            <person name="Thomas B.C."/>
            <person name="Pan C."/>
            <person name="Northen T.R."/>
            <person name="Banfield J.F."/>
        </authorList>
    </citation>
    <scope>NUCLEOTIDE SEQUENCE [LARGE SCALE GENOMIC DNA]</scope>
    <source>
        <strain evidence="3">NP_7</strain>
    </source>
</reference>
<feature type="domain" description="Ketopantoate reductase C-terminal" evidence="2">
    <location>
        <begin position="94"/>
        <end position="211"/>
    </location>
</feature>
<dbReference type="PANTHER" id="PTHR21708:SF26">
    <property type="entry name" value="2-DEHYDROPANTOATE 2-REDUCTASE"/>
    <property type="match status" value="1"/>
</dbReference>
<dbReference type="FunFam" id="1.10.1040.10:FF:000017">
    <property type="entry name" value="2-dehydropantoate 2-reductase"/>
    <property type="match status" value="1"/>
</dbReference>
<dbReference type="InterPro" id="IPR051402">
    <property type="entry name" value="KPR-Related"/>
</dbReference>
<dbReference type="Gene3D" id="1.10.1040.10">
    <property type="entry name" value="N-(1-d-carboxylethyl)-l-norvaline Dehydrogenase, domain 2"/>
    <property type="match status" value="1"/>
</dbReference>
<dbReference type="InterPro" id="IPR013752">
    <property type="entry name" value="KPA_reductase"/>
</dbReference>
<dbReference type="Pfam" id="PF08546">
    <property type="entry name" value="ApbA_C"/>
    <property type="match status" value="1"/>
</dbReference>
<proteinExistence type="predicted"/>
<feature type="region of interest" description="Disordered" evidence="1">
    <location>
        <begin position="1"/>
        <end position="85"/>
    </location>
</feature>
<feature type="compositionally biased region" description="Basic and acidic residues" evidence="1">
    <location>
        <begin position="68"/>
        <end position="85"/>
    </location>
</feature>
<name>A0A537JAX4_9BACT</name>
<evidence type="ECO:0000256" key="1">
    <source>
        <dbReference type="SAM" id="MobiDB-lite"/>
    </source>
</evidence>
<comment type="caution">
    <text evidence="3">The sequence shown here is derived from an EMBL/GenBank/DDBJ whole genome shotgun (WGS) entry which is preliminary data.</text>
</comment>
<dbReference type="InterPro" id="IPR008927">
    <property type="entry name" value="6-PGluconate_DH-like_C_sf"/>
</dbReference>
<organism evidence="3 4">
    <name type="scientific">Candidatus Segetimicrobium genomatis</name>
    <dbReference type="NCBI Taxonomy" id="2569760"/>
    <lineage>
        <taxon>Bacteria</taxon>
        <taxon>Bacillati</taxon>
        <taxon>Candidatus Sysuimicrobiota</taxon>
        <taxon>Candidatus Sysuimicrobiia</taxon>
        <taxon>Candidatus Sysuimicrobiales</taxon>
        <taxon>Candidatus Segetimicrobiaceae</taxon>
        <taxon>Candidatus Segetimicrobium</taxon>
    </lineage>
</organism>
<dbReference type="Proteomes" id="UP000320048">
    <property type="component" value="Unassembled WGS sequence"/>
</dbReference>
<evidence type="ECO:0000259" key="2">
    <source>
        <dbReference type="Pfam" id="PF08546"/>
    </source>
</evidence>
<dbReference type="InterPro" id="IPR013328">
    <property type="entry name" value="6PGD_dom2"/>
</dbReference>
<protein>
    <recommendedName>
        <fullName evidence="2">Ketopantoate reductase C-terminal domain-containing protein</fullName>
    </recommendedName>
</protein>
<gene>
    <name evidence="3" type="ORF">E6H04_08990</name>
</gene>
<dbReference type="EMBL" id="VBAO01000232">
    <property type="protein sequence ID" value="TMI80236.1"/>
    <property type="molecule type" value="Genomic_DNA"/>
</dbReference>
<feature type="compositionally biased region" description="Basic residues" evidence="1">
    <location>
        <begin position="29"/>
        <end position="67"/>
    </location>
</feature>
<sequence length="225" mass="24401">MREDLRHRASGGADPASRRAGHGGPVRPERRRQRRANRPGRRAGHGHLRGRPGQRARRSPGGHRANRGTREADLRRQRGEPRRADRADLPALPVLWEKFVFICGFSGTTALTRLTIGPVLGCQETKAFLRETMTEVETVARSQGVALARGLADRYVTFAGGLEPWALGSMAHDLHSGKRLELESLNGTVVRLGRAAGVPAPLNFAIYAALKPFVDGPPAAPRPGG</sequence>
<dbReference type="AlphaFoldDB" id="A0A537JAX4"/>
<evidence type="ECO:0000313" key="3">
    <source>
        <dbReference type="EMBL" id="TMI80236.1"/>
    </source>
</evidence>
<dbReference type="SUPFAM" id="SSF48179">
    <property type="entry name" value="6-phosphogluconate dehydrogenase C-terminal domain-like"/>
    <property type="match status" value="1"/>
</dbReference>
<accession>A0A537JAX4</accession>
<dbReference type="PANTHER" id="PTHR21708">
    <property type="entry name" value="PROBABLE 2-DEHYDROPANTOATE 2-REDUCTASE"/>
    <property type="match status" value="1"/>
</dbReference>
<evidence type="ECO:0000313" key="4">
    <source>
        <dbReference type="Proteomes" id="UP000320048"/>
    </source>
</evidence>